<protein>
    <submittedName>
        <fullName evidence="2">Uncharacterized protein</fullName>
    </submittedName>
</protein>
<feature type="compositionally biased region" description="Basic residues" evidence="1">
    <location>
        <begin position="177"/>
        <end position="193"/>
    </location>
</feature>
<evidence type="ECO:0000313" key="2">
    <source>
        <dbReference type="EMBL" id="CAI2382921.1"/>
    </source>
</evidence>
<proteinExistence type="predicted"/>
<dbReference type="AlphaFoldDB" id="A0AAD1Y2W1"/>
<dbReference type="Proteomes" id="UP001295684">
    <property type="component" value="Unassembled WGS sequence"/>
</dbReference>
<feature type="region of interest" description="Disordered" evidence="1">
    <location>
        <begin position="1"/>
        <end position="47"/>
    </location>
</feature>
<feature type="compositionally biased region" description="Polar residues" evidence="1">
    <location>
        <begin position="1"/>
        <end position="20"/>
    </location>
</feature>
<gene>
    <name evidence="2" type="ORF">ECRASSUSDP1_LOCUS24411</name>
</gene>
<organism evidence="2 3">
    <name type="scientific">Euplotes crassus</name>
    <dbReference type="NCBI Taxonomy" id="5936"/>
    <lineage>
        <taxon>Eukaryota</taxon>
        <taxon>Sar</taxon>
        <taxon>Alveolata</taxon>
        <taxon>Ciliophora</taxon>
        <taxon>Intramacronucleata</taxon>
        <taxon>Spirotrichea</taxon>
        <taxon>Hypotrichia</taxon>
        <taxon>Euplotida</taxon>
        <taxon>Euplotidae</taxon>
        <taxon>Moneuplotes</taxon>
    </lineage>
</organism>
<sequence length="359" mass="41646">MEQTFNQDLSNLKNQQCSNDNSEEQGEKLESSISGSPEDKENPENLHNLSGFYLPQIKYSQVFQSRYLDGFNYTIQKEKNSSKLPPNPQNRRVPTQRSQSIVNLEERETFQRKNEIVNNSSHLPSNELLKEAGFTDREISSRFYASSHTISRSVVRKYKKNTRRSFKSLKQVTKSLSKSKRKSHRKSRDKRIPKLSKRYMDSCNNIQHSETPFITKNRNLESKNSYNDSDIVNFLGKRSSNYIKSSFNSVKNSINHKNPNSVTQNHPDFLHQRHSINTQVPHNPKNLTETACFAVGEISSIPTRSDDKMKGLREFFKKKIVNAYNSIYHQNTSNIAEAEAHRPVLSKTEKMIQRVIIRE</sequence>
<accession>A0AAD1Y2W1</accession>
<comment type="caution">
    <text evidence="2">The sequence shown here is derived from an EMBL/GenBank/DDBJ whole genome shotgun (WGS) entry which is preliminary data.</text>
</comment>
<keyword evidence="3" id="KW-1185">Reference proteome</keyword>
<name>A0AAD1Y2W1_EUPCR</name>
<reference evidence="2" key="1">
    <citation type="submission" date="2023-07" db="EMBL/GenBank/DDBJ databases">
        <authorList>
            <consortium name="AG Swart"/>
            <person name="Singh M."/>
            <person name="Singh A."/>
            <person name="Seah K."/>
            <person name="Emmerich C."/>
        </authorList>
    </citation>
    <scope>NUCLEOTIDE SEQUENCE</scope>
    <source>
        <strain evidence="2">DP1</strain>
    </source>
</reference>
<feature type="region of interest" description="Disordered" evidence="1">
    <location>
        <begin position="78"/>
        <end position="101"/>
    </location>
</feature>
<evidence type="ECO:0000256" key="1">
    <source>
        <dbReference type="SAM" id="MobiDB-lite"/>
    </source>
</evidence>
<dbReference type="EMBL" id="CAMPGE010025137">
    <property type="protein sequence ID" value="CAI2382921.1"/>
    <property type="molecule type" value="Genomic_DNA"/>
</dbReference>
<feature type="compositionally biased region" description="Polar residues" evidence="1">
    <location>
        <begin position="89"/>
        <end position="101"/>
    </location>
</feature>
<feature type="region of interest" description="Disordered" evidence="1">
    <location>
        <begin position="170"/>
        <end position="193"/>
    </location>
</feature>
<evidence type="ECO:0000313" key="3">
    <source>
        <dbReference type="Proteomes" id="UP001295684"/>
    </source>
</evidence>